<dbReference type="EMBL" id="CCXY01000205">
    <property type="protein sequence ID" value="CEG12864.1"/>
    <property type="molecule type" value="Genomic_DNA"/>
</dbReference>
<organism evidence="2">
    <name type="scientific">groundwater metagenome</name>
    <dbReference type="NCBI Taxonomy" id="717931"/>
    <lineage>
        <taxon>unclassified sequences</taxon>
        <taxon>metagenomes</taxon>
        <taxon>ecological metagenomes</taxon>
    </lineage>
</organism>
<keyword evidence="1" id="KW-1133">Transmembrane helix</keyword>
<name>A0A098EBJ6_9ZZZZ</name>
<evidence type="ECO:0000313" key="2">
    <source>
        <dbReference type="EMBL" id="CEG12864.1"/>
    </source>
</evidence>
<dbReference type="AlphaFoldDB" id="A0A098EBJ6"/>
<gene>
    <name evidence="2" type="ORF">MSIBF_A2830003</name>
</gene>
<sequence length="62" mass="6988">MTTMKTNQKILIWVGILGVLVVAFGLFYIIAWSLNPIVPTDTKIINILEENKESLYPLKILG</sequence>
<reference evidence="2" key="1">
    <citation type="submission" date="2014-09" db="EMBL/GenBank/DDBJ databases">
        <authorList>
            <person name="Probst J Alexander"/>
        </authorList>
    </citation>
    <scope>NUCLEOTIDE SEQUENCE</scope>
</reference>
<protein>
    <submittedName>
        <fullName evidence="2">Uncharacterized protein</fullName>
    </submittedName>
</protein>
<evidence type="ECO:0000256" key="1">
    <source>
        <dbReference type="SAM" id="Phobius"/>
    </source>
</evidence>
<keyword evidence="1" id="KW-0472">Membrane</keyword>
<proteinExistence type="predicted"/>
<feature type="transmembrane region" description="Helical" evidence="1">
    <location>
        <begin position="12"/>
        <end position="34"/>
    </location>
</feature>
<accession>A0A098EBJ6</accession>
<keyword evidence="1" id="KW-0812">Transmembrane</keyword>